<evidence type="ECO:0000259" key="8">
    <source>
        <dbReference type="PROSITE" id="PS50075"/>
    </source>
</evidence>
<comment type="subcellular location">
    <subcellularLocation>
        <location evidence="7">Cytoplasm</location>
    </subcellularLocation>
</comment>
<accession>A0A1G5RY91</accession>
<proteinExistence type="inferred from homology"/>
<evidence type="ECO:0000256" key="1">
    <source>
        <dbReference type="ARBA" id="ARBA00022450"/>
    </source>
</evidence>
<keyword evidence="7" id="KW-0963">Cytoplasm</keyword>
<evidence type="ECO:0000256" key="3">
    <source>
        <dbReference type="ARBA" id="ARBA00022553"/>
    </source>
</evidence>
<name>A0A1G5RY91_PSEXY</name>
<feature type="modified residue" description="O-(pantetheine 4'-phosphoryl)serine" evidence="7">
    <location>
        <position position="39"/>
    </location>
</feature>
<dbReference type="NCBIfam" id="NF002148">
    <property type="entry name" value="PRK00982.1-2"/>
    <property type="match status" value="1"/>
</dbReference>
<keyword evidence="4 7" id="KW-0276">Fatty acid metabolism</keyword>
<dbReference type="SUPFAM" id="SSF47336">
    <property type="entry name" value="ACP-like"/>
    <property type="match status" value="1"/>
</dbReference>
<feature type="domain" description="Carrier" evidence="8">
    <location>
        <begin position="4"/>
        <end position="79"/>
    </location>
</feature>
<dbReference type="GO" id="GO:0000036">
    <property type="term" value="F:acyl carrier activity"/>
    <property type="evidence" value="ECO:0007669"/>
    <property type="project" value="UniProtKB-UniRule"/>
</dbReference>
<dbReference type="RefSeq" id="WP_090162623.1">
    <property type="nucleotide sequence ID" value="NZ_FMWK01000007.1"/>
</dbReference>
<dbReference type="GO" id="GO:0009245">
    <property type="term" value="P:lipid A biosynthetic process"/>
    <property type="evidence" value="ECO:0007669"/>
    <property type="project" value="TreeGrafter"/>
</dbReference>
<dbReference type="Proteomes" id="UP000199428">
    <property type="component" value="Unassembled WGS sequence"/>
</dbReference>
<evidence type="ECO:0000313" key="9">
    <source>
        <dbReference type="EMBL" id="SCZ79115.1"/>
    </source>
</evidence>
<keyword evidence="1 7" id="KW-0596">Phosphopantetheine</keyword>
<dbReference type="PROSITE" id="PS50075">
    <property type="entry name" value="CARRIER"/>
    <property type="match status" value="1"/>
</dbReference>
<dbReference type="InterPro" id="IPR003231">
    <property type="entry name" value="ACP"/>
</dbReference>
<dbReference type="HAMAP" id="MF_01217">
    <property type="entry name" value="Acyl_carrier"/>
    <property type="match status" value="1"/>
</dbReference>
<keyword evidence="6 7" id="KW-0275">Fatty acid biosynthesis</keyword>
<dbReference type="InterPro" id="IPR036736">
    <property type="entry name" value="ACP-like_sf"/>
</dbReference>
<evidence type="ECO:0000256" key="6">
    <source>
        <dbReference type="ARBA" id="ARBA00023160"/>
    </source>
</evidence>
<evidence type="ECO:0000256" key="7">
    <source>
        <dbReference type="HAMAP-Rule" id="MF_01217"/>
    </source>
</evidence>
<evidence type="ECO:0000313" key="10">
    <source>
        <dbReference type="Proteomes" id="UP000199428"/>
    </source>
</evidence>
<protein>
    <recommendedName>
        <fullName evidence="7">Acyl carrier protein</fullName>
        <shortName evidence="7">ACP</shortName>
    </recommendedName>
</protein>
<dbReference type="GO" id="GO:0000035">
    <property type="term" value="F:acyl binding"/>
    <property type="evidence" value="ECO:0007669"/>
    <property type="project" value="TreeGrafter"/>
</dbReference>
<dbReference type="UniPathway" id="UPA00094"/>
<dbReference type="GO" id="GO:0005829">
    <property type="term" value="C:cytosol"/>
    <property type="evidence" value="ECO:0007669"/>
    <property type="project" value="TreeGrafter"/>
</dbReference>
<dbReference type="Gene3D" id="1.10.1200.10">
    <property type="entry name" value="ACP-like"/>
    <property type="match status" value="1"/>
</dbReference>
<comment type="function">
    <text evidence="7">Carrier of the growing fatty acid chain in fatty acid biosynthesis.</text>
</comment>
<dbReference type="InterPro" id="IPR009081">
    <property type="entry name" value="PP-bd_ACP"/>
</dbReference>
<organism evidence="9 10">
    <name type="scientific">Pseudobutyrivibrio xylanivorans</name>
    <dbReference type="NCBI Taxonomy" id="185007"/>
    <lineage>
        <taxon>Bacteria</taxon>
        <taxon>Bacillati</taxon>
        <taxon>Bacillota</taxon>
        <taxon>Clostridia</taxon>
        <taxon>Lachnospirales</taxon>
        <taxon>Lachnospiraceae</taxon>
        <taxon>Pseudobutyrivibrio</taxon>
    </lineage>
</organism>
<dbReference type="NCBIfam" id="NF002150">
    <property type="entry name" value="PRK00982.1-4"/>
    <property type="match status" value="1"/>
</dbReference>
<comment type="similarity">
    <text evidence="7">Belongs to the acyl carrier protein (ACP) family.</text>
</comment>
<keyword evidence="2 7" id="KW-0444">Lipid biosynthesis</keyword>
<evidence type="ECO:0000256" key="4">
    <source>
        <dbReference type="ARBA" id="ARBA00022832"/>
    </source>
</evidence>
<keyword evidence="3 7" id="KW-0597">Phosphoprotein</keyword>
<dbReference type="PANTHER" id="PTHR20863:SF76">
    <property type="entry name" value="CARRIER DOMAIN-CONTAINING PROTEIN"/>
    <property type="match status" value="1"/>
</dbReference>
<comment type="pathway">
    <text evidence="7">Lipid metabolism; fatty acid biosynthesis.</text>
</comment>
<dbReference type="Pfam" id="PF00550">
    <property type="entry name" value="PP-binding"/>
    <property type="match status" value="1"/>
</dbReference>
<dbReference type="EMBL" id="FMWK01000007">
    <property type="protein sequence ID" value="SCZ79115.1"/>
    <property type="molecule type" value="Genomic_DNA"/>
</dbReference>
<reference evidence="9 10" key="1">
    <citation type="submission" date="2016-10" db="EMBL/GenBank/DDBJ databases">
        <authorList>
            <person name="de Groot N.N."/>
        </authorList>
    </citation>
    <scope>NUCLEOTIDE SEQUENCE [LARGE SCALE GENOMIC DNA]</scope>
    <source>
        <strain evidence="9 10">DSM 10317</strain>
    </source>
</reference>
<dbReference type="AlphaFoldDB" id="A0A1G5RY91"/>
<keyword evidence="5 7" id="KW-0443">Lipid metabolism</keyword>
<evidence type="ECO:0000256" key="5">
    <source>
        <dbReference type="ARBA" id="ARBA00023098"/>
    </source>
</evidence>
<gene>
    <name evidence="7" type="primary">acpP</name>
    <name evidence="9" type="ORF">SAMN02910350_01618</name>
</gene>
<dbReference type="PANTHER" id="PTHR20863">
    <property type="entry name" value="ACYL CARRIER PROTEIN"/>
    <property type="match status" value="1"/>
</dbReference>
<sequence>MVEVAMFDAVKEVIIDTLSCASEKVTMEANLFEDLGADSLDAVELSLAVEEKTGITIDEDAMAEIKTVADIVNYLEAHK</sequence>
<dbReference type="GO" id="GO:0016020">
    <property type="term" value="C:membrane"/>
    <property type="evidence" value="ECO:0007669"/>
    <property type="project" value="GOC"/>
</dbReference>
<evidence type="ECO:0000256" key="2">
    <source>
        <dbReference type="ARBA" id="ARBA00022516"/>
    </source>
</evidence>
<comment type="PTM">
    <text evidence="7">4'-phosphopantetheine is transferred from CoA to a specific serine of apo-ACP by AcpS. This modification is essential for activity because fatty acids are bound in thioester linkage to the sulfhydryl of the prosthetic group.</text>
</comment>